<organism evidence="2 3">
    <name type="scientific">Cryobacterium flavum</name>
    <dbReference type="NCBI Taxonomy" id="1424659"/>
    <lineage>
        <taxon>Bacteria</taxon>
        <taxon>Bacillati</taxon>
        <taxon>Actinomycetota</taxon>
        <taxon>Actinomycetes</taxon>
        <taxon>Micrococcales</taxon>
        <taxon>Microbacteriaceae</taxon>
        <taxon>Cryobacterium</taxon>
    </lineage>
</organism>
<dbReference type="AlphaFoldDB" id="A0A5E9FTW4"/>
<accession>A0A5E9FTW4</accession>
<feature type="domain" description="Aminotransferase class V" evidence="1">
    <location>
        <begin position="5"/>
        <end position="75"/>
    </location>
</feature>
<dbReference type="RefSeq" id="WP_338061536.1">
    <property type="nucleotide sequence ID" value="NZ_FNIB01000001.1"/>
</dbReference>
<dbReference type="GO" id="GO:0008483">
    <property type="term" value="F:transaminase activity"/>
    <property type="evidence" value="ECO:0007669"/>
    <property type="project" value="UniProtKB-KW"/>
</dbReference>
<dbReference type="EMBL" id="FNIB01000001">
    <property type="protein sequence ID" value="SDM58223.1"/>
    <property type="molecule type" value="Genomic_DNA"/>
</dbReference>
<reference evidence="2 3" key="1">
    <citation type="submission" date="2016-10" db="EMBL/GenBank/DDBJ databases">
        <authorList>
            <person name="Varghese N."/>
            <person name="Submissions S."/>
        </authorList>
    </citation>
    <scope>NUCLEOTIDE SEQUENCE [LARGE SCALE GENOMIC DNA]</scope>
    <source>
        <strain evidence="2 3">CGMCC 1.11215</strain>
    </source>
</reference>
<dbReference type="STRING" id="1424659.SAMN05216368_101369"/>
<name>A0A5E9FTW4_9MICO</name>
<dbReference type="Gene3D" id="3.90.1150.10">
    <property type="entry name" value="Aspartate Aminotransferase, domain 1"/>
    <property type="match status" value="1"/>
</dbReference>
<dbReference type="Pfam" id="PF00266">
    <property type="entry name" value="Aminotran_5"/>
    <property type="match status" value="1"/>
</dbReference>
<keyword evidence="2" id="KW-0032">Aminotransferase</keyword>
<dbReference type="Proteomes" id="UP000199639">
    <property type="component" value="Unassembled WGS sequence"/>
</dbReference>
<keyword evidence="2" id="KW-0808">Transferase</keyword>
<evidence type="ECO:0000313" key="2">
    <source>
        <dbReference type="EMBL" id="SDM58223.1"/>
    </source>
</evidence>
<dbReference type="SUPFAM" id="SSF53383">
    <property type="entry name" value="PLP-dependent transferases"/>
    <property type="match status" value="1"/>
</dbReference>
<proteinExistence type="predicted"/>
<dbReference type="InterPro" id="IPR015422">
    <property type="entry name" value="PyrdxlP-dep_Trfase_small"/>
</dbReference>
<evidence type="ECO:0000259" key="1">
    <source>
        <dbReference type="Pfam" id="PF00266"/>
    </source>
</evidence>
<protein>
    <submittedName>
        <fullName evidence="2">Aminotransferase class-V</fullName>
    </submittedName>
</protein>
<sequence length="85" mass="8929">MTVHSRARERTPTVLVTFAGHPPADAAAFLAARRVLAPTGSFYALEASKHLGLGAEGGLRIGLAPYNTAGEVQRLLTGLEDFLLA</sequence>
<dbReference type="InterPro" id="IPR000192">
    <property type="entry name" value="Aminotrans_V_dom"/>
</dbReference>
<dbReference type="InterPro" id="IPR015424">
    <property type="entry name" value="PyrdxlP-dep_Trfase"/>
</dbReference>
<evidence type="ECO:0000313" key="3">
    <source>
        <dbReference type="Proteomes" id="UP000199639"/>
    </source>
</evidence>
<gene>
    <name evidence="2" type="ORF">SAMN05216368_101369</name>
</gene>